<evidence type="ECO:0000313" key="2">
    <source>
        <dbReference type="Proteomes" id="UP000221438"/>
    </source>
</evidence>
<proteinExistence type="predicted"/>
<sequence length="140" mass="15531">MGASSWSVEFGDIEALENKLKQIPGKSEQALNKVLHSDGVNLAVESIQPKIPVSTWKGRVRNKRHAKDQKALTNSKLNLGFTIRPTPRFNYLKYPDLGIGNSKKNAPKKILERGLQTATPKISERLNTELDKVINQTLGG</sequence>
<accession>A0A2C0F014</accession>
<protein>
    <recommendedName>
        <fullName evidence="3">HK97 gp10 family phage protein</fullName>
    </recommendedName>
</protein>
<name>A0A2C0F014_BACCE</name>
<dbReference type="AlphaFoldDB" id="A0A2C0F014"/>
<reference evidence="1 2" key="1">
    <citation type="submission" date="2017-09" db="EMBL/GenBank/DDBJ databases">
        <title>Large-scale bioinformatics analysis of Bacillus genomes uncovers conserved roles of natural products in bacterial physiology.</title>
        <authorList>
            <consortium name="Agbiome Team Llc"/>
            <person name="Bleich R.M."/>
            <person name="Grubbs K.J."/>
            <person name="Santa Maria K.C."/>
            <person name="Allen S.E."/>
            <person name="Farag S."/>
            <person name="Shank E.A."/>
            <person name="Bowers A."/>
        </authorList>
    </citation>
    <scope>NUCLEOTIDE SEQUENCE [LARGE SCALE GENOMIC DNA]</scope>
    <source>
        <strain evidence="1 2">AFS046104</strain>
    </source>
</reference>
<gene>
    <name evidence="1" type="ORF">COA08_01475</name>
</gene>
<dbReference type="EMBL" id="NUJQ01000002">
    <property type="protein sequence ID" value="PGQ11995.1"/>
    <property type="molecule type" value="Genomic_DNA"/>
</dbReference>
<organism evidence="1 2">
    <name type="scientific">Bacillus cereus</name>
    <dbReference type="NCBI Taxonomy" id="1396"/>
    <lineage>
        <taxon>Bacteria</taxon>
        <taxon>Bacillati</taxon>
        <taxon>Bacillota</taxon>
        <taxon>Bacilli</taxon>
        <taxon>Bacillales</taxon>
        <taxon>Bacillaceae</taxon>
        <taxon>Bacillus</taxon>
        <taxon>Bacillus cereus group</taxon>
    </lineage>
</organism>
<dbReference type="RefSeq" id="WP_098774666.1">
    <property type="nucleotide sequence ID" value="NZ_NUJQ01000002.1"/>
</dbReference>
<evidence type="ECO:0000313" key="1">
    <source>
        <dbReference type="EMBL" id="PGQ11995.1"/>
    </source>
</evidence>
<dbReference type="Proteomes" id="UP000221438">
    <property type="component" value="Unassembled WGS sequence"/>
</dbReference>
<evidence type="ECO:0008006" key="3">
    <source>
        <dbReference type="Google" id="ProtNLM"/>
    </source>
</evidence>
<comment type="caution">
    <text evidence="1">The sequence shown here is derived from an EMBL/GenBank/DDBJ whole genome shotgun (WGS) entry which is preliminary data.</text>
</comment>